<organism evidence="11 12">
    <name type="scientific">Fictibacillus macauensis ZFHKF-1</name>
    <dbReference type="NCBI Taxonomy" id="1196324"/>
    <lineage>
        <taxon>Bacteria</taxon>
        <taxon>Bacillati</taxon>
        <taxon>Bacillota</taxon>
        <taxon>Bacilli</taxon>
        <taxon>Bacillales</taxon>
        <taxon>Fictibacillaceae</taxon>
        <taxon>Fictibacillus</taxon>
    </lineage>
</organism>
<evidence type="ECO:0000256" key="6">
    <source>
        <dbReference type="PROSITE-ProRule" id="PRU00284"/>
    </source>
</evidence>
<evidence type="ECO:0000313" key="12">
    <source>
        <dbReference type="Proteomes" id="UP000004080"/>
    </source>
</evidence>
<reference evidence="11 12" key="1">
    <citation type="journal article" date="2012" name="J. Bacteriol.">
        <title>Genome of Bacillus macauensis ZFHKF-1, a Long-Chain-Forming Bacterium.</title>
        <authorList>
            <person name="Cai L."/>
            <person name="Zhang T."/>
        </authorList>
    </citation>
    <scope>NUCLEOTIDE SEQUENCE [LARGE SCALE GENOMIC DNA]</scope>
    <source>
        <strain evidence="11 12">ZFHKF-1</strain>
    </source>
</reference>
<keyword evidence="8" id="KW-0812">Transmembrane</keyword>
<evidence type="ECO:0000256" key="1">
    <source>
        <dbReference type="ARBA" id="ARBA00004236"/>
    </source>
</evidence>
<dbReference type="RefSeq" id="WP_007202021.1">
    <property type="nucleotide sequence ID" value="NZ_AKKV01000025.1"/>
</dbReference>
<dbReference type="EMBL" id="AKKV01000025">
    <property type="protein sequence ID" value="EIT85496.1"/>
    <property type="molecule type" value="Genomic_DNA"/>
</dbReference>
<dbReference type="OrthoDB" id="2954261at2"/>
<feature type="domain" description="Methyl-accepting transducer" evidence="9">
    <location>
        <begin position="363"/>
        <end position="620"/>
    </location>
</feature>
<evidence type="ECO:0000256" key="3">
    <source>
        <dbReference type="ARBA" id="ARBA00023136"/>
    </source>
</evidence>
<dbReference type="Gene3D" id="6.10.340.10">
    <property type="match status" value="1"/>
</dbReference>
<dbReference type="STRING" id="1196324.A374_09673"/>
<dbReference type="Proteomes" id="UP000004080">
    <property type="component" value="Unassembled WGS sequence"/>
</dbReference>
<comment type="similarity">
    <text evidence="5">Belongs to the methyl-accepting chemotaxis (MCP) protein family.</text>
</comment>
<evidence type="ECO:0000256" key="4">
    <source>
        <dbReference type="ARBA" id="ARBA00023224"/>
    </source>
</evidence>
<sequence length="648" mass="72860">MTIKQKIKMLMIVSVSSLLLMMLFSAYYSWSSISVQKETAHLQQSNEVMKDFDNRFAVIRAGEQKYLRSPSAKEGEDISAKTSKLLNDVEQVAKKSEATTATYYKKIAENIKDYGDRFATTSNMATQIDYLQRKMMSVSTTIEKQLAKRSNEQDYLRFLRMTRSEYSFYLDPNDDTKKQLLQYSKALLKDLRQSVKTAKEKYDLESALFSYDSYVGSIYDTNQQIEQMVENFENASTSIHEAIKKIEGKSKQQQQEQNEKQEHMNTLLRYLMIIIFLVATSAAITVGFYMLRSIRRSISSLKEGAIKIGSGSLQHRVLPIGNDEMSELAFAFNTMAEKMEHSIREVSLASEQLSSSSYDLLSFSEQTAAQTEDTAVAMQDVAHGAQTQALHLQESTRLLEEMTAAIDHATEASQRMAHESVEAQDAGQAGLHTVTYLKEHSERFTSLSVALIGQINHISERTNEIHSIVHSIQEIARSTDLLALNAAIESARAGEAGRGFSVVASEVRKLAERSKNEAKRIQKLIASISTQMKELTTETVQFEKQSIDQNHSVEMTELVFQTVSNCISSIHERNQIVQQAMNNAQQANHTLAHNLLEVSAIAQQSAASSEQVNASSQKQKNDVQHMNEAAHNLQSLATVLRNEVNTYE</sequence>
<dbReference type="Pfam" id="PF00672">
    <property type="entry name" value="HAMP"/>
    <property type="match status" value="1"/>
</dbReference>
<dbReference type="PANTHER" id="PTHR32089:SF112">
    <property type="entry name" value="LYSOZYME-LIKE PROTEIN-RELATED"/>
    <property type="match status" value="1"/>
</dbReference>
<keyword evidence="4 6" id="KW-0807">Transducer</keyword>
<dbReference type="PATRIC" id="fig|1196324.3.peg.1974"/>
<evidence type="ECO:0000256" key="2">
    <source>
        <dbReference type="ARBA" id="ARBA00022475"/>
    </source>
</evidence>
<dbReference type="PROSITE" id="PS50111">
    <property type="entry name" value="CHEMOTAXIS_TRANSDUC_2"/>
    <property type="match status" value="1"/>
</dbReference>
<dbReference type="PROSITE" id="PS50885">
    <property type="entry name" value="HAMP"/>
    <property type="match status" value="1"/>
</dbReference>
<dbReference type="SMART" id="SM00304">
    <property type="entry name" value="HAMP"/>
    <property type="match status" value="1"/>
</dbReference>
<keyword evidence="7" id="KW-0175">Coiled coil</keyword>
<accession>I8J1A0</accession>
<feature type="domain" description="HAMP" evidence="10">
    <location>
        <begin position="292"/>
        <end position="344"/>
    </location>
</feature>
<gene>
    <name evidence="11" type="ORF">A374_09673</name>
</gene>
<evidence type="ECO:0000256" key="5">
    <source>
        <dbReference type="ARBA" id="ARBA00029447"/>
    </source>
</evidence>
<evidence type="ECO:0000259" key="10">
    <source>
        <dbReference type="PROSITE" id="PS50885"/>
    </source>
</evidence>
<keyword evidence="3 8" id="KW-0472">Membrane</keyword>
<evidence type="ECO:0000313" key="11">
    <source>
        <dbReference type="EMBL" id="EIT85496.1"/>
    </source>
</evidence>
<name>I8J1A0_9BACL</name>
<evidence type="ECO:0000256" key="8">
    <source>
        <dbReference type="SAM" id="Phobius"/>
    </source>
</evidence>
<dbReference type="CDD" id="cd06225">
    <property type="entry name" value="HAMP"/>
    <property type="match status" value="1"/>
</dbReference>
<comment type="caution">
    <text evidence="11">The sequence shown here is derived from an EMBL/GenBank/DDBJ whole genome shotgun (WGS) entry which is preliminary data.</text>
</comment>
<dbReference type="GO" id="GO:0005886">
    <property type="term" value="C:plasma membrane"/>
    <property type="evidence" value="ECO:0007669"/>
    <property type="project" value="UniProtKB-SubCell"/>
</dbReference>
<dbReference type="GO" id="GO:0007165">
    <property type="term" value="P:signal transduction"/>
    <property type="evidence" value="ECO:0007669"/>
    <property type="project" value="UniProtKB-KW"/>
</dbReference>
<evidence type="ECO:0000256" key="7">
    <source>
        <dbReference type="SAM" id="Coils"/>
    </source>
</evidence>
<dbReference type="SUPFAM" id="SSF58104">
    <property type="entry name" value="Methyl-accepting chemotaxis protein (MCP) signaling domain"/>
    <property type="match status" value="1"/>
</dbReference>
<feature type="transmembrane region" description="Helical" evidence="8">
    <location>
        <begin position="267"/>
        <end position="291"/>
    </location>
</feature>
<evidence type="ECO:0000259" key="9">
    <source>
        <dbReference type="PROSITE" id="PS50111"/>
    </source>
</evidence>
<dbReference type="eggNOG" id="COG0840">
    <property type="taxonomic scope" value="Bacteria"/>
</dbReference>
<dbReference type="Pfam" id="PF00015">
    <property type="entry name" value="MCPsignal"/>
    <property type="match status" value="1"/>
</dbReference>
<dbReference type="SMART" id="SM00283">
    <property type="entry name" value="MA"/>
    <property type="match status" value="1"/>
</dbReference>
<comment type="subcellular location">
    <subcellularLocation>
        <location evidence="1">Cell membrane</location>
    </subcellularLocation>
</comment>
<dbReference type="InterPro" id="IPR004089">
    <property type="entry name" value="MCPsignal_dom"/>
</dbReference>
<feature type="coiled-coil region" evidence="7">
    <location>
        <begin position="504"/>
        <end position="538"/>
    </location>
</feature>
<keyword evidence="12" id="KW-1185">Reference proteome</keyword>
<protein>
    <submittedName>
        <fullName evidence="11">Methyl-accepting chemotaxis protein</fullName>
    </submittedName>
</protein>
<keyword evidence="8" id="KW-1133">Transmembrane helix</keyword>
<dbReference type="Gene3D" id="1.10.287.950">
    <property type="entry name" value="Methyl-accepting chemotaxis protein"/>
    <property type="match status" value="1"/>
</dbReference>
<dbReference type="InterPro" id="IPR003660">
    <property type="entry name" value="HAMP_dom"/>
</dbReference>
<dbReference type="PANTHER" id="PTHR32089">
    <property type="entry name" value="METHYL-ACCEPTING CHEMOTAXIS PROTEIN MCPB"/>
    <property type="match status" value="1"/>
</dbReference>
<proteinExistence type="inferred from homology"/>
<keyword evidence="2" id="KW-1003">Cell membrane</keyword>
<dbReference type="AlphaFoldDB" id="I8J1A0"/>